<comment type="caution">
    <text evidence="1">The sequence shown here is derived from an EMBL/GenBank/DDBJ whole genome shotgun (WGS) entry which is preliminary data.</text>
</comment>
<proteinExistence type="predicted"/>
<accession>J9GCJ5</accession>
<dbReference type="EMBL" id="AMCI01003765">
    <property type="protein sequence ID" value="EJW99517.1"/>
    <property type="molecule type" value="Genomic_DNA"/>
</dbReference>
<name>J9GCJ5_9ZZZZ</name>
<protein>
    <submittedName>
        <fullName evidence="1">Uncharacterized protein</fullName>
    </submittedName>
</protein>
<dbReference type="AlphaFoldDB" id="J9GCJ5"/>
<evidence type="ECO:0000313" key="1">
    <source>
        <dbReference type="EMBL" id="EJW99517.1"/>
    </source>
</evidence>
<organism evidence="1">
    <name type="scientific">gut metagenome</name>
    <dbReference type="NCBI Taxonomy" id="749906"/>
    <lineage>
        <taxon>unclassified sequences</taxon>
        <taxon>metagenomes</taxon>
        <taxon>organismal metagenomes</taxon>
    </lineage>
</organism>
<reference evidence="1" key="1">
    <citation type="journal article" date="2012" name="PLoS ONE">
        <title>Gene sets for utilization of primary and secondary nutrition supplies in the distal gut of endangered iberian lynx.</title>
        <authorList>
            <person name="Alcaide M."/>
            <person name="Messina E."/>
            <person name="Richter M."/>
            <person name="Bargiela R."/>
            <person name="Peplies J."/>
            <person name="Huws S.A."/>
            <person name="Newbold C.J."/>
            <person name="Golyshin P.N."/>
            <person name="Simon M.A."/>
            <person name="Lopez G."/>
            <person name="Yakimov M.M."/>
            <person name="Ferrer M."/>
        </authorList>
    </citation>
    <scope>NUCLEOTIDE SEQUENCE</scope>
</reference>
<sequence length="57" mass="6212">MIKTANSKIAIKKERILSAVLHETGSAPHFVSSVAIVDVLRSIFCAKQKKTAQMPAF</sequence>
<gene>
    <name evidence="1" type="ORF">EVA_12375</name>
</gene>